<sequence>MKYDCLIVDDETVLAETTSEYFNMFEVNTTFVTTAEECERFFDEHDASLILLDINLGNASGFELCKKLRQRTQIPILFISARSSDDDILIALNIGGDDYIQKPYTLSVLLAKVKAVLKRYGSGSNTSQAADNTVEFGPVKIDLSLNRVSVNGVDTKLKKLEYKLLVYLAQHKNKIVTKEELFYNVWGDSITSDGTLNVHIRHLREKIEPDPNDPQYIRTVWGTGYVLEDGTR</sequence>
<dbReference type="GO" id="GO:0000156">
    <property type="term" value="F:phosphorelay response regulator activity"/>
    <property type="evidence" value="ECO:0007669"/>
    <property type="project" value="TreeGrafter"/>
</dbReference>
<reference evidence="11" key="1">
    <citation type="submission" date="2022-08" db="EMBL/GenBank/DDBJ databases">
        <title>The genomic sequence of strain Paenibacillus sp. SCIV0701.</title>
        <authorList>
            <person name="Zhao H."/>
        </authorList>
    </citation>
    <scope>NUCLEOTIDE SEQUENCE</scope>
    <source>
        <strain evidence="11">SCIV0701</strain>
    </source>
</reference>
<dbReference type="PROSITE" id="PS50110">
    <property type="entry name" value="RESPONSE_REGULATORY"/>
    <property type="match status" value="1"/>
</dbReference>
<keyword evidence="6" id="KW-0804">Transcription</keyword>
<evidence type="ECO:0000256" key="1">
    <source>
        <dbReference type="ARBA" id="ARBA00004496"/>
    </source>
</evidence>
<dbReference type="SMART" id="SM00862">
    <property type="entry name" value="Trans_reg_C"/>
    <property type="match status" value="1"/>
</dbReference>
<gene>
    <name evidence="11" type="ORF">NQZ67_08955</name>
</gene>
<keyword evidence="5 8" id="KW-0238">DNA-binding</keyword>
<evidence type="ECO:0000256" key="8">
    <source>
        <dbReference type="PROSITE-ProRule" id="PRU01091"/>
    </source>
</evidence>
<feature type="modified residue" description="4-aspartylphosphate" evidence="7">
    <location>
        <position position="53"/>
    </location>
</feature>
<keyword evidence="12" id="KW-1185">Reference proteome</keyword>
<dbReference type="AlphaFoldDB" id="A0A9X2MQH9"/>
<dbReference type="Gene3D" id="6.10.250.690">
    <property type="match status" value="1"/>
</dbReference>
<comment type="subcellular location">
    <subcellularLocation>
        <location evidence="1">Cytoplasm</location>
    </subcellularLocation>
</comment>
<dbReference type="GO" id="GO:0032993">
    <property type="term" value="C:protein-DNA complex"/>
    <property type="evidence" value="ECO:0007669"/>
    <property type="project" value="TreeGrafter"/>
</dbReference>
<dbReference type="InterPro" id="IPR011006">
    <property type="entry name" value="CheY-like_superfamily"/>
</dbReference>
<dbReference type="SMART" id="SM00448">
    <property type="entry name" value="REC"/>
    <property type="match status" value="1"/>
</dbReference>
<organism evidence="11 12">
    <name type="scientific">Paenibacillus soyae</name>
    <dbReference type="NCBI Taxonomy" id="2969249"/>
    <lineage>
        <taxon>Bacteria</taxon>
        <taxon>Bacillati</taxon>
        <taxon>Bacillota</taxon>
        <taxon>Bacilli</taxon>
        <taxon>Bacillales</taxon>
        <taxon>Paenibacillaceae</taxon>
        <taxon>Paenibacillus</taxon>
    </lineage>
</organism>
<dbReference type="Pfam" id="PF00486">
    <property type="entry name" value="Trans_reg_C"/>
    <property type="match status" value="1"/>
</dbReference>
<dbReference type="PANTHER" id="PTHR48111">
    <property type="entry name" value="REGULATOR OF RPOS"/>
    <property type="match status" value="1"/>
</dbReference>
<evidence type="ECO:0000256" key="5">
    <source>
        <dbReference type="ARBA" id="ARBA00023125"/>
    </source>
</evidence>
<dbReference type="SUPFAM" id="SSF52172">
    <property type="entry name" value="CheY-like"/>
    <property type="match status" value="1"/>
</dbReference>
<dbReference type="PANTHER" id="PTHR48111:SF40">
    <property type="entry name" value="PHOSPHATE REGULON TRANSCRIPTIONAL REGULATORY PROTEIN PHOB"/>
    <property type="match status" value="1"/>
</dbReference>
<dbReference type="InterPro" id="IPR036388">
    <property type="entry name" value="WH-like_DNA-bd_sf"/>
</dbReference>
<dbReference type="Pfam" id="PF00072">
    <property type="entry name" value="Response_reg"/>
    <property type="match status" value="1"/>
</dbReference>
<dbReference type="CDD" id="cd00383">
    <property type="entry name" value="trans_reg_C"/>
    <property type="match status" value="1"/>
</dbReference>
<dbReference type="InterPro" id="IPR039420">
    <property type="entry name" value="WalR-like"/>
</dbReference>
<evidence type="ECO:0000313" key="12">
    <source>
        <dbReference type="Proteomes" id="UP001141950"/>
    </source>
</evidence>
<dbReference type="RefSeq" id="WP_257444763.1">
    <property type="nucleotide sequence ID" value="NZ_JANIPJ010000005.1"/>
</dbReference>
<feature type="DNA-binding region" description="OmpR/PhoB-type" evidence="8">
    <location>
        <begin position="131"/>
        <end position="229"/>
    </location>
</feature>
<evidence type="ECO:0000256" key="6">
    <source>
        <dbReference type="ARBA" id="ARBA00023163"/>
    </source>
</evidence>
<dbReference type="InterPro" id="IPR001789">
    <property type="entry name" value="Sig_transdc_resp-reg_receiver"/>
</dbReference>
<dbReference type="Gene3D" id="3.40.50.2300">
    <property type="match status" value="1"/>
</dbReference>
<dbReference type="InterPro" id="IPR001867">
    <property type="entry name" value="OmpR/PhoB-type_DNA-bd"/>
</dbReference>
<accession>A0A9X2MQH9</accession>
<evidence type="ECO:0000259" key="10">
    <source>
        <dbReference type="PROSITE" id="PS51755"/>
    </source>
</evidence>
<evidence type="ECO:0000256" key="4">
    <source>
        <dbReference type="ARBA" id="ARBA00023015"/>
    </source>
</evidence>
<evidence type="ECO:0000256" key="3">
    <source>
        <dbReference type="ARBA" id="ARBA00023012"/>
    </source>
</evidence>
<dbReference type="Proteomes" id="UP001141950">
    <property type="component" value="Unassembled WGS sequence"/>
</dbReference>
<protein>
    <submittedName>
        <fullName evidence="11">Response regulator transcription factor</fullName>
    </submittedName>
</protein>
<dbReference type="FunFam" id="1.10.10.10:FF:000018">
    <property type="entry name" value="DNA-binding response regulator ResD"/>
    <property type="match status" value="1"/>
</dbReference>
<dbReference type="Gene3D" id="1.10.10.10">
    <property type="entry name" value="Winged helix-like DNA-binding domain superfamily/Winged helix DNA-binding domain"/>
    <property type="match status" value="1"/>
</dbReference>
<dbReference type="PROSITE" id="PS51755">
    <property type="entry name" value="OMPR_PHOB"/>
    <property type="match status" value="1"/>
</dbReference>
<keyword evidence="3" id="KW-0902">Two-component regulatory system</keyword>
<feature type="domain" description="OmpR/PhoB-type" evidence="10">
    <location>
        <begin position="131"/>
        <end position="229"/>
    </location>
</feature>
<name>A0A9X2MQH9_9BACL</name>
<dbReference type="EMBL" id="JANIPJ010000005">
    <property type="protein sequence ID" value="MCR2804003.1"/>
    <property type="molecule type" value="Genomic_DNA"/>
</dbReference>
<evidence type="ECO:0000256" key="7">
    <source>
        <dbReference type="PROSITE-ProRule" id="PRU00169"/>
    </source>
</evidence>
<keyword evidence="4" id="KW-0805">Transcription regulation</keyword>
<evidence type="ECO:0000256" key="2">
    <source>
        <dbReference type="ARBA" id="ARBA00022553"/>
    </source>
</evidence>
<feature type="domain" description="Response regulatory" evidence="9">
    <location>
        <begin position="4"/>
        <end position="117"/>
    </location>
</feature>
<dbReference type="GO" id="GO:0006355">
    <property type="term" value="P:regulation of DNA-templated transcription"/>
    <property type="evidence" value="ECO:0007669"/>
    <property type="project" value="InterPro"/>
</dbReference>
<evidence type="ECO:0000259" key="9">
    <source>
        <dbReference type="PROSITE" id="PS50110"/>
    </source>
</evidence>
<proteinExistence type="predicted"/>
<evidence type="ECO:0000313" key="11">
    <source>
        <dbReference type="EMBL" id="MCR2804003.1"/>
    </source>
</evidence>
<dbReference type="CDD" id="cd17574">
    <property type="entry name" value="REC_OmpR"/>
    <property type="match status" value="1"/>
</dbReference>
<dbReference type="GO" id="GO:0005829">
    <property type="term" value="C:cytosol"/>
    <property type="evidence" value="ECO:0007669"/>
    <property type="project" value="TreeGrafter"/>
</dbReference>
<dbReference type="GO" id="GO:0000976">
    <property type="term" value="F:transcription cis-regulatory region binding"/>
    <property type="evidence" value="ECO:0007669"/>
    <property type="project" value="TreeGrafter"/>
</dbReference>
<keyword evidence="2 7" id="KW-0597">Phosphoprotein</keyword>
<comment type="caution">
    <text evidence="11">The sequence shown here is derived from an EMBL/GenBank/DDBJ whole genome shotgun (WGS) entry which is preliminary data.</text>
</comment>